<feature type="transmembrane region" description="Helical" evidence="2">
    <location>
        <begin position="37"/>
        <end position="56"/>
    </location>
</feature>
<feature type="region of interest" description="Disordered" evidence="1">
    <location>
        <begin position="62"/>
        <end position="149"/>
    </location>
</feature>
<evidence type="ECO:0000256" key="2">
    <source>
        <dbReference type="SAM" id="Phobius"/>
    </source>
</evidence>
<dbReference type="SUPFAM" id="SSF82171">
    <property type="entry name" value="DPP6 N-terminal domain-like"/>
    <property type="match status" value="1"/>
</dbReference>
<dbReference type="Proteomes" id="UP000598174">
    <property type="component" value="Unassembled WGS sequence"/>
</dbReference>
<comment type="caution">
    <text evidence="3">The sequence shown here is derived from an EMBL/GenBank/DDBJ whole genome shotgun (WGS) entry which is preliminary data.</text>
</comment>
<keyword evidence="4" id="KW-1185">Reference proteome</keyword>
<protein>
    <recommendedName>
        <fullName evidence="5">TolB protein</fullName>
    </recommendedName>
</protein>
<dbReference type="RefSeq" id="WP_203816811.1">
    <property type="nucleotide sequence ID" value="NZ_BAAABP010000007.1"/>
</dbReference>
<organism evidence="3 4">
    <name type="scientific">Paractinoplanes ferrugineus</name>
    <dbReference type="NCBI Taxonomy" id="113564"/>
    <lineage>
        <taxon>Bacteria</taxon>
        <taxon>Bacillati</taxon>
        <taxon>Actinomycetota</taxon>
        <taxon>Actinomycetes</taxon>
        <taxon>Micromonosporales</taxon>
        <taxon>Micromonosporaceae</taxon>
        <taxon>Paractinoplanes</taxon>
    </lineage>
</organism>
<name>A0A919IWC7_9ACTN</name>
<gene>
    <name evidence="3" type="ORF">Afe05nite_20960</name>
</gene>
<dbReference type="EMBL" id="BOMM01000014">
    <property type="protein sequence ID" value="GIE10256.1"/>
    <property type="molecule type" value="Genomic_DNA"/>
</dbReference>
<evidence type="ECO:0008006" key="5">
    <source>
        <dbReference type="Google" id="ProtNLM"/>
    </source>
</evidence>
<evidence type="ECO:0000313" key="4">
    <source>
        <dbReference type="Proteomes" id="UP000598174"/>
    </source>
</evidence>
<dbReference type="Gene3D" id="2.120.10.30">
    <property type="entry name" value="TolB, C-terminal domain"/>
    <property type="match status" value="1"/>
</dbReference>
<feature type="compositionally biased region" description="Basic and acidic residues" evidence="1">
    <location>
        <begin position="104"/>
        <end position="119"/>
    </location>
</feature>
<evidence type="ECO:0000256" key="1">
    <source>
        <dbReference type="SAM" id="MobiDB-lite"/>
    </source>
</evidence>
<sequence>MTDHLRDSLHELADEVTRTDLYARAVHRSRRIAHREAAVGTVAALAVLALLVSGLGRLPSRDSDDAAPLARHSSAAPSAPAPTVDREPWPAPTAIPHSSGPERPAGDRSRPPARRKDQPRVAATTAAPKSRSLTDLPGHVFYQQTTTPPDVVRLSPGRGGTETVLSAAPSAVGISPDGSRIAYAVDGALMVGETGSPGNRRLATGVRTAAQAPVWSPAGDRLLVVTSGPAILQVDSGMLTPLPGGLADGKHFRWSGDGAKLVYATAHCSLRVATADSDATVPVLGDRQPVDNPDGLAACKPTSVDATGDHVTAPLATTGDLGTTSPDTADAVIDTNTGDLEPIAVAGSVVGAVFNPDGNLLVRSRTADGTVLSLFSANRKLLVQALEPAALNDLDLLTYTR</sequence>
<feature type="compositionally biased region" description="Low complexity" evidence="1">
    <location>
        <begin position="66"/>
        <end position="82"/>
    </location>
</feature>
<dbReference type="AlphaFoldDB" id="A0A919IWC7"/>
<keyword evidence="2" id="KW-0812">Transmembrane</keyword>
<reference evidence="3" key="1">
    <citation type="submission" date="2021-01" db="EMBL/GenBank/DDBJ databases">
        <title>Whole genome shotgun sequence of Actinoplanes ferrugineus NBRC 15555.</title>
        <authorList>
            <person name="Komaki H."/>
            <person name="Tamura T."/>
        </authorList>
    </citation>
    <scope>NUCLEOTIDE SEQUENCE</scope>
    <source>
        <strain evidence="3">NBRC 15555</strain>
    </source>
</reference>
<proteinExistence type="predicted"/>
<dbReference type="InterPro" id="IPR011042">
    <property type="entry name" value="6-blade_b-propeller_TolB-like"/>
</dbReference>
<dbReference type="InterPro" id="IPR011659">
    <property type="entry name" value="WD40"/>
</dbReference>
<keyword evidence="2" id="KW-1133">Transmembrane helix</keyword>
<keyword evidence="2" id="KW-0472">Membrane</keyword>
<evidence type="ECO:0000313" key="3">
    <source>
        <dbReference type="EMBL" id="GIE10256.1"/>
    </source>
</evidence>
<accession>A0A919IWC7</accession>
<dbReference type="Pfam" id="PF07676">
    <property type="entry name" value="PD40"/>
    <property type="match status" value="1"/>
</dbReference>